<gene>
    <name evidence="1" type="ORF">FHS89_003229</name>
</gene>
<evidence type="ECO:0000313" key="1">
    <source>
        <dbReference type="EMBL" id="MBB5517182.1"/>
    </source>
</evidence>
<protein>
    <submittedName>
        <fullName evidence="1">Uncharacterized protein</fullName>
    </submittedName>
</protein>
<comment type="caution">
    <text evidence="1">The sequence shown here is derived from an EMBL/GenBank/DDBJ whole genome shotgun (WGS) entry which is preliminary data.</text>
</comment>
<reference evidence="1 2" key="1">
    <citation type="submission" date="2020-08" db="EMBL/GenBank/DDBJ databases">
        <title>Genomic Encyclopedia of Type Strains, Phase IV (KMG-IV): sequencing the most valuable type-strain genomes for metagenomic binning, comparative biology and taxonomic classification.</title>
        <authorList>
            <person name="Goeker M."/>
        </authorList>
    </citation>
    <scope>NUCLEOTIDE SEQUENCE [LARGE SCALE GENOMIC DNA]</scope>
    <source>
        <strain evidence="1 2">DSM 103377</strain>
    </source>
</reference>
<dbReference type="AlphaFoldDB" id="A0A840WU24"/>
<dbReference type="Proteomes" id="UP000553766">
    <property type="component" value="Unassembled WGS sequence"/>
</dbReference>
<keyword evidence="2" id="KW-1185">Reference proteome</keyword>
<accession>A0A840WU24</accession>
<dbReference type="EMBL" id="JACIJS010000015">
    <property type="protein sequence ID" value="MBB5517182.1"/>
    <property type="molecule type" value="Genomic_DNA"/>
</dbReference>
<organism evidence="1 2">
    <name type="scientific">Rubricella aquisinus</name>
    <dbReference type="NCBI Taxonomy" id="2028108"/>
    <lineage>
        <taxon>Bacteria</taxon>
        <taxon>Pseudomonadati</taxon>
        <taxon>Pseudomonadota</taxon>
        <taxon>Alphaproteobacteria</taxon>
        <taxon>Rhodobacterales</taxon>
        <taxon>Paracoccaceae</taxon>
        <taxon>Rubricella</taxon>
    </lineage>
</organism>
<name>A0A840WU24_9RHOB</name>
<sequence>MIAFGMDGSAVTVTARFTQPGQGGMARPRSQMVVSDDARGLRFDCGESIKMSNRLTNARAWQRRGRS</sequence>
<proteinExistence type="predicted"/>
<evidence type="ECO:0000313" key="2">
    <source>
        <dbReference type="Proteomes" id="UP000553766"/>
    </source>
</evidence>